<dbReference type="NCBIfam" id="NF047509">
    <property type="entry name" value="Rv3131_FMN_oxido"/>
    <property type="match status" value="1"/>
</dbReference>
<dbReference type="InterPro" id="IPR029479">
    <property type="entry name" value="Nitroreductase"/>
</dbReference>
<accession>A0ABP3N2P1</accession>
<reference evidence="4" key="1">
    <citation type="journal article" date="2019" name="Int. J. Syst. Evol. Microbiol.">
        <title>The Global Catalogue of Microorganisms (GCM) 10K type strain sequencing project: providing services to taxonomists for standard genome sequencing and annotation.</title>
        <authorList>
            <consortium name="The Broad Institute Genomics Platform"/>
            <consortium name="The Broad Institute Genome Sequencing Center for Infectious Disease"/>
            <person name="Wu L."/>
            <person name="Ma J."/>
        </authorList>
    </citation>
    <scope>NUCLEOTIDE SEQUENCE [LARGE SCALE GENOMIC DNA]</scope>
    <source>
        <strain evidence="4">JCM 10303</strain>
    </source>
</reference>
<evidence type="ECO:0000256" key="1">
    <source>
        <dbReference type="SAM" id="MobiDB-lite"/>
    </source>
</evidence>
<dbReference type="Gene3D" id="3.40.109.10">
    <property type="entry name" value="NADH Oxidase"/>
    <property type="match status" value="1"/>
</dbReference>
<protein>
    <submittedName>
        <fullName evidence="3">Nitroreductase family protein</fullName>
    </submittedName>
</protein>
<feature type="region of interest" description="Disordered" evidence="1">
    <location>
        <begin position="308"/>
        <end position="334"/>
    </location>
</feature>
<organism evidence="3 4">
    <name type="scientific">Saccharopolyspora erythraea</name>
    <name type="common">Streptomyces erythraeus</name>
    <dbReference type="NCBI Taxonomy" id="1836"/>
    <lineage>
        <taxon>Bacteria</taxon>
        <taxon>Bacillati</taxon>
        <taxon>Actinomycetota</taxon>
        <taxon>Actinomycetes</taxon>
        <taxon>Pseudonocardiales</taxon>
        <taxon>Pseudonocardiaceae</taxon>
        <taxon>Saccharopolyspora</taxon>
    </lineage>
</organism>
<dbReference type="InterPro" id="IPR000415">
    <property type="entry name" value="Nitroreductase-like"/>
</dbReference>
<gene>
    <name evidence="3" type="ORF">GCM10009533_36610</name>
</gene>
<name>A0ABP3N2P1_SACER</name>
<dbReference type="EMBL" id="BAAAGS010000023">
    <property type="protein sequence ID" value="GAA0534173.1"/>
    <property type="molecule type" value="Genomic_DNA"/>
</dbReference>
<evidence type="ECO:0000313" key="3">
    <source>
        <dbReference type="EMBL" id="GAA0534173.1"/>
    </source>
</evidence>
<proteinExistence type="predicted"/>
<evidence type="ECO:0000259" key="2">
    <source>
        <dbReference type="Pfam" id="PF00881"/>
    </source>
</evidence>
<dbReference type="PANTHER" id="PTHR23026">
    <property type="entry name" value="NADPH NITROREDUCTASE"/>
    <property type="match status" value="1"/>
</dbReference>
<dbReference type="RefSeq" id="WP_009947107.1">
    <property type="nucleotide sequence ID" value="NZ_BAAAGS010000023.1"/>
</dbReference>
<feature type="region of interest" description="Disordered" evidence="1">
    <location>
        <begin position="193"/>
        <end position="212"/>
    </location>
</feature>
<feature type="domain" description="Nitroreductase" evidence="2">
    <location>
        <begin position="248"/>
        <end position="309"/>
    </location>
</feature>
<sequence>MSDFPSALGLSPEQTEELVRCAGAAPSLHNRQPWRFRLLPHAIELHGDMQRRLPVADPDDRELRLGCGAALLNLRLAVEHAGLRPVITLLPSLAGPSVLAEVRAPSRGTAAAADMELFMAIPARRSNRRPFRDVPVPAGHRRALVQAVREEQAWLHVVERSERGRLEGLVHRAHRAQMADPRFRSELARWTGRGEGAEEGVPASAAGPQREPQDQWVLRDFSGGQAQPRTPGKEFEHDPLMVVLCSYEDSRAADLQAGQALQRMLLSATSLGLAASLVSQVVEVEETQHELRELLGGGLRPQTVVRVGYGSPTPPTPRRDPAEMLIGSAEPANP</sequence>
<dbReference type="InterPro" id="IPR050627">
    <property type="entry name" value="Nitroreductase/BluB"/>
</dbReference>
<keyword evidence="4" id="KW-1185">Reference proteome</keyword>
<dbReference type="PANTHER" id="PTHR23026:SF123">
    <property type="entry name" value="NAD(P)H NITROREDUCTASE RV3131-RELATED"/>
    <property type="match status" value="1"/>
</dbReference>
<dbReference type="Proteomes" id="UP001500729">
    <property type="component" value="Unassembled WGS sequence"/>
</dbReference>
<comment type="caution">
    <text evidence="3">The sequence shown here is derived from an EMBL/GenBank/DDBJ whole genome shotgun (WGS) entry which is preliminary data.</text>
</comment>
<dbReference type="Pfam" id="PF00881">
    <property type="entry name" value="Nitroreductase"/>
    <property type="match status" value="1"/>
</dbReference>
<dbReference type="SUPFAM" id="SSF55469">
    <property type="entry name" value="FMN-dependent nitroreductase-like"/>
    <property type="match status" value="2"/>
</dbReference>
<evidence type="ECO:0000313" key="4">
    <source>
        <dbReference type="Proteomes" id="UP001500729"/>
    </source>
</evidence>